<evidence type="ECO:0000313" key="2">
    <source>
        <dbReference type="EMBL" id="EGZ14053.1"/>
    </source>
</evidence>
<dbReference type="AlphaFoldDB" id="G4ZSH3"/>
<sequence length="226" mass="25656">MTDKFPVDLTETSFSEELNDISSSGSPAAVPEELRCQYSSKRCENQRTHKKSGGLHKFCAMHRKKANRNQMRLDHRRRVMKQQQKELQRQQQAQQLQQIQAQQQMQMQRTHSHASVAAMAAGQSFRYSRTQRTPVGAMRSPVGVKPMSPPNMTISMSMPVYPAMEIPPQQPRPQQQQTPSIPLFDQHDLEILEALLFSSDEEQSDAAPVVHCSTPQFFPSPSVVNV</sequence>
<dbReference type="KEGG" id="psoj:PHYSODRAFT_303351"/>
<reference evidence="2 3" key="1">
    <citation type="journal article" date="2006" name="Science">
        <title>Phytophthora genome sequences uncover evolutionary origins and mechanisms of pathogenesis.</title>
        <authorList>
            <person name="Tyler B.M."/>
            <person name="Tripathy S."/>
            <person name="Zhang X."/>
            <person name="Dehal P."/>
            <person name="Jiang R.H."/>
            <person name="Aerts A."/>
            <person name="Arredondo F.D."/>
            <person name="Baxter L."/>
            <person name="Bensasson D."/>
            <person name="Beynon J.L."/>
            <person name="Chapman J."/>
            <person name="Damasceno C.M."/>
            <person name="Dorrance A.E."/>
            <person name="Dou D."/>
            <person name="Dickerman A.W."/>
            <person name="Dubchak I.L."/>
            <person name="Garbelotto M."/>
            <person name="Gijzen M."/>
            <person name="Gordon S.G."/>
            <person name="Govers F."/>
            <person name="Grunwald N.J."/>
            <person name="Huang W."/>
            <person name="Ivors K.L."/>
            <person name="Jones R.W."/>
            <person name="Kamoun S."/>
            <person name="Krampis K."/>
            <person name="Lamour K.H."/>
            <person name="Lee M.K."/>
            <person name="McDonald W.H."/>
            <person name="Medina M."/>
            <person name="Meijer H.J."/>
            <person name="Nordberg E.K."/>
            <person name="Maclean D.J."/>
            <person name="Ospina-Giraldo M.D."/>
            <person name="Morris P.F."/>
            <person name="Phuntumart V."/>
            <person name="Putnam N.H."/>
            <person name="Rash S."/>
            <person name="Rose J.K."/>
            <person name="Sakihama Y."/>
            <person name="Salamov A.A."/>
            <person name="Savidor A."/>
            <person name="Scheuring C.F."/>
            <person name="Smith B.M."/>
            <person name="Sobral B.W."/>
            <person name="Terry A."/>
            <person name="Torto-Alalibo T.A."/>
            <person name="Win J."/>
            <person name="Xu Z."/>
            <person name="Zhang H."/>
            <person name="Grigoriev I.V."/>
            <person name="Rokhsar D.S."/>
            <person name="Boore J.L."/>
        </authorList>
    </citation>
    <scope>NUCLEOTIDE SEQUENCE [LARGE SCALE GENOMIC DNA]</scope>
    <source>
        <strain evidence="2 3">P6497</strain>
    </source>
</reference>
<organism evidence="2 3">
    <name type="scientific">Phytophthora sojae (strain P6497)</name>
    <name type="common">Soybean stem and root rot agent</name>
    <name type="synonym">Phytophthora megasperma f. sp. glycines</name>
    <dbReference type="NCBI Taxonomy" id="1094619"/>
    <lineage>
        <taxon>Eukaryota</taxon>
        <taxon>Sar</taxon>
        <taxon>Stramenopiles</taxon>
        <taxon>Oomycota</taxon>
        <taxon>Peronosporomycetes</taxon>
        <taxon>Peronosporales</taxon>
        <taxon>Peronosporaceae</taxon>
        <taxon>Phytophthora</taxon>
    </lineage>
</organism>
<feature type="coiled-coil region" evidence="1">
    <location>
        <begin position="73"/>
        <end position="102"/>
    </location>
</feature>
<keyword evidence="1" id="KW-0175">Coiled coil</keyword>
<dbReference type="OMA" id="THCNASH"/>
<proteinExistence type="predicted"/>
<protein>
    <submittedName>
        <fullName evidence="2">Uncharacterized protein</fullName>
    </submittedName>
</protein>
<dbReference type="Proteomes" id="UP000002640">
    <property type="component" value="Unassembled WGS sequence"/>
</dbReference>
<dbReference type="InParanoid" id="G4ZSH3"/>
<dbReference type="RefSeq" id="XP_009531482.1">
    <property type="nucleotide sequence ID" value="XM_009533187.1"/>
</dbReference>
<evidence type="ECO:0000256" key="1">
    <source>
        <dbReference type="SAM" id="Coils"/>
    </source>
</evidence>
<evidence type="ECO:0000313" key="3">
    <source>
        <dbReference type="Proteomes" id="UP000002640"/>
    </source>
</evidence>
<name>G4ZSH3_PHYSP</name>
<dbReference type="SMR" id="G4ZSH3"/>
<accession>G4ZSH3</accession>
<keyword evidence="3" id="KW-1185">Reference proteome</keyword>
<gene>
    <name evidence="2" type="ORF">PHYSODRAFT_303351</name>
</gene>
<dbReference type="GeneID" id="20642267"/>
<dbReference type="EMBL" id="JH159156">
    <property type="protein sequence ID" value="EGZ14053.1"/>
    <property type="molecule type" value="Genomic_DNA"/>
</dbReference>